<proteinExistence type="predicted"/>
<organism evidence="1 2">
    <name type="scientific">Sinorhizobium kostiense</name>
    <dbReference type="NCBI Taxonomy" id="76747"/>
    <lineage>
        <taxon>Bacteria</taxon>
        <taxon>Pseudomonadati</taxon>
        <taxon>Pseudomonadota</taxon>
        <taxon>Alphaproteobacteria</taxon>
        <taxon>Hyphomicrobiales</taxon>
        <taxon>Rhizobiaceae</taxon>
        <taxon>Sinorhizobium/Ensifer group</taxon>
        <taxon>Sinorhizobium</taxon>
    </lineage>
</organism>
<accession>A0ABS4R377</accession>
<evidence type="ECO:0000313" key="2">
    <source>
        <dbReference type="Proteomes" id="UP000730739"/>
    </source>
</evidence>
<reference evidence="1 2" key="1">
    <citation type="submission" date="2021-03" db="EMBL/GenBank/DDBJ databases">
        <title>Genomic Encyclopedia of Type Strains, Phase IV (KMG-IV): sequencing the most valuable type-strain genomes for metagenomic binning, comparative biology and taxonomic classification.</title>
        <authorList>
            <person name="Goeker M."/>
        </authorList>
    </citation>
    <scope>NUCLEOTIDE SEQUENCE [LARGE SCALE GENOMIC DNA]</scope>
    <source>
        <strain evidence="1 2">DSM 13372</strain>
    </source>
</reference>
<dbReference type="Proteomes" id="UP000730739">
    <property type="component" value="Unassembled WGS sequence"/>
</dbReference>
<evidence type="ECO:0000313" key="1">
    <source>
        <dbReference type="EMBL" id="MBP2237331.1"/>
    </source>
</evidence>
<comment type="caution">
    <text evidence="1">The sequence shown here is derived from an EMBL/GenBank/DDBJ whole genome shotgun (WGS) entry which is preliminary data.</text>
</comment>
<protein>
    <submittedName>
        <fullName evidence="1">Uncharacterized protein</fullName>
    </submittedName>
</protein>
<keyword evidence="2" id="KW-1185">Reference proteome</keyword>
<sequence length="43" mass="5030">MRPGSDIFTDWRMGLIFSLFYLESRSVRLFFCFSKGNSKNCGD</sequence>
<dbReference type="EMBL" id="JAGILA010000005">
    <property type="protein sequence ID" value="MBP2237331.1"/>
    <property type="molecule type" value="Genomic_DNA"/>
</dbReference>
<gene>
    <name evidence="1" type="ORF">J2Z31_003849</name>
</gene>
<name>A0ABS4R377_9HYPH</name>